<keyword evidence="5" id="KW-0175">Coiled coil</keyword>
<evidence type="ECO:0000256" key="5">
    <source>
        <dbReference type="ARBA" id="ARBA00023054"/>
    </source>
</evidence>
<evidence type="ECO:0000313" key="11">
    <source>
        <dbReference type="Proteomes" id="UP001353858"/>
    </source>
</evidence>
<name>A0AAN7PI81_9COLE</name>
<keyword evidence="8" id="KW-0505">Motor protein</keyword>
<dbReference type="PROSITE" id="PS50067">
    <property type="entry name" value="KINESIN_MOTOR_2"/>
    <property type="match status" value="1"/>
</dbReference>
<keyword evidence="11" id="KW-1185">Reference proteome</keyword>
<dbReference type="GO" id="GO:0003777">
    <property type="term" value="F:microtubule motor activity"/>
    <property type="evidence" value="ECO:0007669"/>
    <property type="project" value="InterPro"/>
</dbReference>
<keyword evidence="6" id="KW-0206">Cytoskeleton</keyword>
<dbReference type="SUPFAM" id="SSF52540">
    <property type="entry name" value="P-loop containing nucleoside triphosphate hydrolases"/>
    <property type="match status" value="1"/>
</dbReference>
<dbReference type="EMBL" id="JARPUR010000001">
    <property type="protein sequence ID" value="KAK4887109.1"/>
    <property type="molecule type" value="Genomic_DNA"/>
</dbReference>
<comment type="similarity">
    <text evidence="7 8">Belongs to the TRAFAC class myosin-kinesin ATPase superfamily. Kinesin family.</text>
</comment>
<proteinExistence type="inferred from homology"/>
<feature type="domain" description="Kinesin motor" evidence="9">
    <location>
        <begin position="210"/>
        <end position="424"/>
    </location>
</feature>
<reference evidence="11" key="1">
    <citation type="submission" date="2023-01" db="EMBL/GenBank/DDBJ databases">
        <title>Key to firefly adult light organ development and bioluminescence: homeobox transcription factors regulate luciferase expression and transportation to peroxisome.</title>
        <authorList>
            <person name="Fu X."/>
        </authorList>
    </citation>
    <scope>NUCLEOTIDE SEQUENCE [LARGE SCALE GENOMIC DNA]</scope>
</reference>
<dbReference type="GO" id="GO:0007018">
    <property type="term" value="P:microtubule-based movement"/>
    <property type="evidence" value="ECO:0007669"/>
    <property type="project" value="InterPro"/>
</dbReference>
<dbReference type="InterPro" id="IPR019821">
    <property type="entry name" value="Kinesin_motor_CS"/>
</dbReference>
<dbReference type="PRINTS" id="PR00380">
    <property type="entry name" value="KINESINHEAVY"/>
</dbReference>
<dbReference type="GO" id="GO:0005875">
    <property type="term" value="C:microtubule associated complex"/>
    <property type="evidence" value="ECO:0007669"/>
    <property type="project" value="TreeGrafter"/>
</dbReference>
<dbReference type="GO" id="GO:0005874">
    <property type="term" value="C:microtubule"/>
    <property type="evidence" value="ECO:0007669"/>
    <property type="project" value="UniProtKB-KW"/>
</dbReference>
<dbReference type="PANTHER" id="PTHR47969:SF15">
    <property type="entry name" value="CHROMOSOME-ASSOCIATED KINESIN KIF4A-RELATED"/>
    <property type="match status" value="1"/>
</dbReference>
<dbReference type="GO" id="GO:0008017">
    <property type="term" value="F:microtubule binding"/>
    <property type="evidence" value="ECO:0007669"/>
    <property type="project" value="InterPro"/>
</dbReference>
<dbReference type="PANTHER" id="PTHR47969">
    <property type="entry name" value="CHROMOSOME-ASSOCIATED KINESIN KIF4A-RELATED"/>
    <property type="match status" value="1"/>
</dbReference>
<dbReference type="GO" id="GO:0051231">
    <property type="term" value="P:spindle elongation"/>
    <property type="evidence" value="ECO:0007669"/>
    <property type="project" value="TreeGrafter"/>
</dbReference>
<evidence type="ECO:0000256" key="3">
    <source>
        <dbReference type="ARBA" id="ARBA00022741"/>
    </source>
</evidence>
<evidence type="ECO:0000256" key="2">
    <source>
        <dbReference type="ARBA" id="ARBA00022490"/>
    </source>
</evidence>
<dbReference type="InterPro" id="IPR001752">
    <property type="entry name" value="Kinesin_motor_dom"/>
</dbReference>
<dbReference type="GO" id="GO:0007052">
    <property type="term" value="P:mitotic spindle organization"/>
    <property type="evidence" value="ECO:0007669"/>
    <property type="project" value="TreeGrafter"/>
</dbReference>
<protein>
    <recommendedName>
        <fullName evidence="8">Kinesin-like protein</fullName>
    </recommendedName>
</protein>
<dbReference type="Proteomes" id="UP001353858">
    <property type="component" value="Unassembled WGS sequence"/>
</dbReference>
<dbReference type="GO" id="GO:0005524">
    <property type="term" value="F:ATP binding"/>
    <property type="evidence" value="ECO:0007669"/>
    <property type="project" value="UniProtKB-KW"/>
</dbReference>
<comment type="caution">
    <text evidence="7">Lacks conserved residue(s) required for the propagation of feature annotation.</text>
</comment>
<comment type="subcellular location">
    <subcellularLocation>
        <location evidence="1">Cytoplasm</location>
        <location evidence="1">Cytoskeleton</location>
    </subcellularLocation>
</comment>
<dbReference type="Gene3D" id="3.40.850.10">
    <property type="entry name" value="Kinesin motor domain"/>
    <property type="match status" value="1"/>
</dbReference>
<keyword evidence="8" id="KW-0493">Microtubule</keyword>
<sequence>MFIESLSVDGVLSLFKNGLLNPDEIRSAAEVINAKLNRGVDSVSPGNVVLYKCFNEIASRITAVSNLQVVEQPQRSSIVNSTSMSGQPEYQEQPLNLCGTANNQIVGDTLQSENMRLVVHPQNLSNRMHHEVGETPRPSTSRNSEDHFNTLQAVSSGSNRGILHGGGVQQREGFSYITVMTETDRFIRRFNMTAKTVIFSFKPVDADNPFEWLKNPYKYTINISYLEIYNEVGYDLLNSKRQFCSGQDLPKSGQKKVNKEKIKIHNIKSIRVCSEEEAMMLLLVGDSNRMTVETSRNLNSSRSHCIFTIHIISKIAECGKILNSKLSLIDLAGSERICKSNISGLTLKEAKSINLSLHYLQDVVRVLCQKNAYVPFRNSLLTYLLKDSLGGNCITVLIATLDLNKNNFEETISTCKFSHNVGQVFIETGINKSSPAEEIRYLKNIIEDLRNELNRIATFKQVGSLTKEEIEQCKMLIQNYLKNPNDELQIRDLDMREIRYCFKYFKQLLKKQENENLKIQKQNKNHITTVKEYKDIVKHQQKQIDLVHNEISLIKPLKTNVPITIVNNDNLKTSTKSLLKHFLKTSENEMGFNYYINAADEIVKQAKDLTSVVEQCQKNISNAKEHLQDDTINPKKVIEKILSEQNIYKASLLELEKLKFETEHLKTNLSSTVKEITTSFNTWYDKQKMKPNLITDDERFQNCNVNAFNKIPVDEDDIDKENCFDHFNEFSSDFRKSKLSYNKTDSFVLKDKNPMPLYKKDVNLQNRIDNEINIENVHFFFDSPETKQFLHNSLCNAIVPNNTKSLSPSKSAILSPIPDNCTDATNLKLETINEYIGNVDTWQRPERDSNVIDNKTVKSNLLKSNDTAEFKEFLSKVAFTGDDVVDEEIVNFYRTKFLYSCTS</sequence>
<dbReference type="InterPro" id="IPR027640">
    <property type="entry name" value="Kinesin-like_fam"/>
</dbReference>
<keyword evidence="3 8" id="KW-0547">Nucleotide-binding</keyword>
<keyword evidence="4 8" id="KW-0067">ATP-binding</keyword>
<dbReference type="PROSITE" id="PS00411">
    <property type="entry name" value="KINESIN_MOTOR_1"/>
    <property type="match status" value="1"/>
</dbReference>
<dbReference type="AlphaFoldDB" id="A0AAN7PI81"/>
<accession>A0AAN7PI81</accession>
<evidence type="ECO:0000259" key="9">
    <source>
        <dbReference type="PROSITE" id="PS50067"/>
    </source>
</evidence>
<evidence type="ECO:0000256" key="4">
    <source>
        <dbReference type="ARBA" id="ARBA00022840"/>
    </source>
</evidence>
<evidence type="ECO:0000256" key="1">
    <source>
        <dbReference type="ARBA" id="ARBA00004245"/>
    </source>
</evidence>
<gene>
    <name evidence="10" type="ORF">RN001_003380</name>
</gene>
<evidence type="ECO:0000256" key="8">
    <source>
        <dbReference type="RuleBase" id="RU000394"/>
    </source>
</evidence>
<dbReference type="InterPro" id="IPR027417">
    <property type="entry name" value="P-loop_NTPase"/>
</dbReference>
<comment type="caution">
    <text evidence="10">The sequence shown here is derived from an EMBL/GenBank/DDBJ whole genome shotgun (WGS) entry which is preliminary data.</text>
</comment>
<organism evidence="10 11">
    <name type="scientific">Aquatica leii</name>
    <dbReference type="NCBI Taxonomy" id="1421715"/>
    <lineage>
        <taxon>Eukaryota</taxon>
        <taxon>Metazoa</taxon>
        <taxon>Ecdysozoa</taxon>
        <taxon>Arthropoda</taxon>
        <taxon>Hexapoda</taxon>
        <taxon>Insecta</taxon>
        <taxon>Pterygota</taxon>
        <taxon>Neoptera</taxon>
        <taxon>Endopterygota</taxon>
        <taxon>Coleoptera</taxon>
        <taxon>Polyphaga</taxon>
        <taxon>Elateriformia</taxon>
        <taxon>Elateroidea</taxon>
        <taxon>Lampyridae</taxon>
        <taxon>Luciolinae</taxon>
        <taxon>Aquatica</taxon>
    </lineage>
</organism>
<dbReference type="SMART" id="SM00129">
    <property type="entry name" value="KISc"/>
    <property type="match status" value="1"/>
</dbReference>
<dbReference type="Pfam" id="PF00225">
    <property type="entry name" value="Kinesin"/>
    <property type="match status" value="1"/>
</dbReference>
<dbReference type="InterPro" id="IPR036961">
    <property type="entry name" value="Kinesin_motor_dom_sf"/>
</dbReference>
<evidence type="ECO:0000256" key="6">
    <source>
        <dbReference type="ARBA" id="ARBA00023212"/>
    </source>
</evidence>
<evidence type="ECO:0000256" key="7">
    <source>
        <dbReference type="PROSITE-ProRule" id="PRU00283"/>
    </source>
</evidence>
<keyword evidence="2" id="KW-0963">Cytoplasm</keyword>
<evidence type="ECO:0000313" key="10">
    <source>
        <dbReference type="EMBL" id="KAK4887109.1"/>
    </source>
</evidence>